<dbReference type="AlphaFoldDB" id="A0ABD3C9K6"/>
<dbReference type="GO" id="GO:0008234">
    <property type="term" value="F:cysteine-type peptidase activity"/>
    <property type="evidence" value="ECO:0007669"/>
    <property type="project" value="UniProtKB-KW"/>
</dbReference>
<gene>
    <name evidence="8" type="ORF">CASFOL_030067</name>
</gene>
<accession>A0ABD3C9K6</accession>
<dbReference type="Pfam" id="PF02902">
    <property type="entry name" value="Peptidase_C48"/>
    <property type="match status" value="1"/>
</dbReference>
<protein>
    <recommendedName>
        <fullName evidence="7">Ubiquitin-like protease family profile domain-containing protein</fullName>
    </recommendedName>
</protein>
<evidence type="ECO:0000313" key="9">
    <source>
        <dbReference type="Proteomes" id="UP001632038"/>
    </source>
</evidence>
<dbReference type="GO" id="GO:0019783">
    <property type="term" value="F:ubiquitin-like protein peptidase activity"/>
    <property type="evidence" value="ECO:0007669"/>
    <property type="project" value="UniProtKB-ARBA"/>
</dbReference>
<keyword evidence="4" id="KW-0378">Hydrolase</keyword>
<evidence type="ECO:0000256" key="4">
    <source>
        <dbReference type="ARBA" id="ARBA00022801"/>
    </source>
</evidence>
<dbReference type="Gene3D" id="3.40.395.10">
    <property type="entry name" value="Adenoviral Proteinase, Chain A"/>
    <property type="match status" value="1"/>
</dbReference>
<keyword evidence="9" id="KW-1185">Reference proteome</keyword>
<dbReference type="InterPro" id="IPR003653">
    <property type="entry name" value="Peptidase_C48_C"/>
</dbReference>
<evidence type="ECO:0000259" key="7">
    <source>
        <dbReference type="PROSITE" id="PS50600"/>
    </source>
</evidence>
<evidence type="ECO:0000256" key="6">
    <source>
        <dbReference type="SAM" id="MobiDB-lite"/>
    </source>
</evidence>
<organism evidence="8 9">
    <name type="scientific">Castilleja foliolosa</name>
    <dbReference type="NCBI Taxonomy" id="1961234"/>
    <lineage>
        <taxon>Eukaryota</taxon>
        <taxon>Viridiplantae</taxon>
        <taxon>Streptophyta</taxon>
        <taxon>Embryophyta</taxon>
        <taxon>Tracheophyta</taxon>
        <taxon>Spermatophyta</taxon>
        <taxon>Magnoliopsida</taxon>
        <taxon>eudicotyledons</taxon>
        <taxon>Gunneridae</taxon>
        <taxon>Pentapetalae</taxon>
        <taxon>asterids</taxon>
        <taxon>lamiids</taxon>
        <taxon>Lamiales</taxon>
        <taxon>Orobanchaceae</taxon>
        <taxon>Pedicularideae</taxon>
        <taxon>Castillejinae</taxon>
        <taxon>Castilleja</taxon>
    </lineage>
</organism>
<keyword evidence="2" id="KW-0645">Protease</keyword>
<dbReference type="PANTHER" id="PTHR12606:SF1">
    <property type="entry name" value="UBIQUITIN-LIKE-SPECIFIC PROTEASE 1A"/>
    <property type="match status" value="1"/>
</dbReference>
<evidence type="ECO:0000256" key="2">
    <source>
        <dbReference type="ARBA" id="ARBA00022670"/>
    </source>
</evidence>
<dbReference type="PROSITE" id="PS50600">
    <property type="entry name" value="ULP_PROTEASE"/>
    <property type="match status" value="1"/>
</dbReference>
<feature type="domain" description="Ubiquitin-like protease family profile" evidence="7">
    <location>
        <begin position="313"/>
        <end position="485"/>
    </location>
</feature>
<dbReference type="PANTHER" id="PTHR12606">
    <property type="entry name" value="SENTRIN/SUMO-SPECIFIC PROTEASE"/>
    <property type="match status" value="1"/>
</dbReference>
<dbReference type="FunFam" id="3.40.395.10:FF:000005">
    <property type="entry name" value="Ubiquitin-like-specific protease ESD4"/>
    <property type="match status" value="1"/>
</dbReference>
<evidence type="ECO:0000256" key="5">
    <source>
        <dbReference type="ARBA" id="ARBA00022807"/>
    </source>
</evidence>
<name>A0ABD3C9K6_9LAMI</name>
<sequence length="515" mass="59402">MGALTNNRKRGDDHYKSLVTPSSPIESCTHITKKTRFSVSLAQRSPENILPQSSNSIVTRLSQYPDRVSPFSREVHAPVRNSKFGLFSAAKKSETVASSSKESPSMGRFSFNRLLKYKQAKDLAVGSFRFLKIEKAKEKEVIEVDSDDENRDGDVADDASVEEVEIVGSKRKGPRGDIKESPNFNVKTVEKEVRSLNSSVVTDVSNNASTAMVTDVDNSDLPLYKRMYNWIMGRSESKRRSLNFHIELHEKHLARFRVFQPQKKEEPIKDVSKECFVPLTNEEENEVSYALSNSNSALVFRRKVLVTHQNSNVDITGEILQCLKPGAWLNDEVINVYLELLKEREKREPEKFLKCHFFTTFFYKKLISGRGGYNFQSVRRWTTQRKLGYNLLECDKIFVPIHQQVHWCLAIINKKEEKFQYLDSLRGADYQVLNALARYFVDEVKDKCGKEIDVSSWKQEFVSELPEQENGFDCGVFMIKYADFYSRDIGLCFSQDNMPYFRRRTAKEVLKLRAE</sequence>
<feature type="region of interest" description="Disordered" evidence="6">
    <location>
        <begin position="1"/>
        <end position="22"/>
    </location>
</feature>
<dbReference type="SUPFAM" id="SSF54001">
    <property type="entry name" value="Cysteine proteinases"/>
    <property type="match status" value="1"/>
</dbReference>
<keyword evidence="3" id="KW-0833">Ubl conjugation pathway</keyword>
<dbReference type="InterPro" id="IPR038765">
    <property type="entry name" value="Papain-like_cys_pep_sf"/>
</dbReference>
<reference evidence="9" key="1">
    <citation type="journal article" date="2024" name="IScience">
        <title>Strigolactones Initiate the Formation of Haustorium-like Structures in Castilleja.</title>
        <authorList>
            <person name="Buerger M."/>
            <person name="Peterson D."/>
            <person name="Chory J."/>
        </authorList>
    </citation>
    <scope>NUCLEOTIDE SEQUENCE [LARGE SCALE GENOMIC DNA]</scope>
</reference>
<proteinExistence type="inferred from homology"/>
<dbReference type="GO" id="GO:0016926">
    <property type="term" value="P:protein desumoylation"/>
    <property type="evidence" value="ECO:0007669"/>
    <property type="project" value="UniProtKB-ARBA"/>
</dbReference>
<dbReference type="GO" id="GO:0006508">
    <property type="term" value="P:proteolysis"/>
    <property type="evidence" value="ECO:0007669"/>
    <property type="project" value="UniProtKB-KW"/>
</dbReference>
<evidence type="ECO:0000313" key="8">
    <source>
        <dbReference type="EMBL" id="KAL3626518.1"/>
    </source>
</evidence>
<dbReference type="EMBL" id="JAVIJP010000047">
    <property type="protein sequence ID" value="KAL3626518.1"/>
    <property type="molecule type" value="Genomic_DNA"/>
</dbReference>
<dbReference type="Proteomes" id="UP001632038">
    <property type="component" value="Unassembled WGS sequence"/>
</dbReference>
<comment type="caution">
    <text evidence="8">The sequence shown here is derived from an EMBL/GenBank/DDBJ whole genome shotgun (WGS) entry which is preliminary data.</text>
</comment>
<keyword evidence="5" id="KW-0788">Thiol protease</keyword>
<comment type="similarity">
    <text evidence="1">Belongs to the peptidase C48 family.</text>
</comment>
<evidence type="ECO:0000256" key="1">
    <source>
        <dbReference type="ARBA" id="ARBA00005234"/>
    </source>
</evidence>
<evidence type="ECO:0000256" key="3">
    <source>
        <dbReference type="ARBA" id="ARBA00022786"/>
    </source>
</evidence>